<dbReference type="EMBL" id="PP511501">
    <property type="protein sequence ID" value="XCD04750.1"/>
    <property type="molecule type" value="Genomic_DNA"/>
</dbReference>
<evidence type="ECO:0000313" key="3">
    <source>
        <dbReference type="EMBL" id="XCD07013.1"/>
    </source>
</evidence>
<evidence type="ECO:0000313" key="4">
    <source>
        <dbReference type="EMBL" id="XCD08209.1"/>
    </source>
</evidence>
<evidence type="ECO:0000313" key="2">
    <source>
        <dbReference type="EMBL" id="XCD06446.1"/>
    </source>
</evidence>
<dbReference type="EMBL" id="PP511739">
    <property type="protein sequence ID" value="XCD07013.1"/>
    <property type="molecule type" value="Genomic_DNA"/>
</dbReference>
<protein>
    <submittedName>
        <fullName evidence="2">Nonstructural protein</fullName>
    </submittedName>
</protein>
<organism evidence="2">
    <name type="scientific">Dulem virus 161</name>
    <dbReference type="NCBI Taxonomy" id="3145638"/>
    <lineage>
        <taxon>Viruses</taxon>
        <taxon>Monodnaviria</taxon>
        <taxon>Sangervirae</taxon>
        <taxon>Phixviricota</taxon>
        <taxon>Malgrandaviricetes</taxon>
        <taxon>Petitvirales</taxon>
        <taxon>Microviridae</taxon>
        <taxon>Microvirus</taxon>
    </lineage>
</organism>
<evidence type="ECO:0000313" key="1">
    <source>
        <dbReference type="EMBL" id="XCD04750.1"/>
    </source>
</evidence>
<dbReference type="Pfam" id="PF20577">
    <property type="entry name" value="Phage_ORF5"/>
    <property type="match status" value="1"/>
</dbReference>
<dbReference type="InterPro" id="IPR046781">
    <property type="entry name" value="Phage_ORF5"/>
</dbReference>
<name>A0AAU8B694_9VIRU</name>
<proteinExistence type="predicted"/>
<dbReference type="EMBL" id="PP511672">
    <property type="protein sequence ID" value="XCD06446.1"/>
    <property type="molecule type" value="Genomic_DNA"/>
</dbReference>
<dbReference type="EMBL" id="PP511870">
    <property type="protein sequence ID" value="XCD08209.1"/>
    <property type="molecule type" value="Genomic_DNA"/>
</dbReference>
<reference evidence="2" key="1">
    <citation type="submission" date="2024-03" db="EMBL/GenBank/DDBJ databases">
        <title>Diverse circular DNA viruses in blood, oral, and fecal samples of captive lemurs.</title>
        <authorList>
            <person name="Paietta E.N."/>
            <person name="Kraberger S."/>
            <person name="Lund M.C."/>
            <person name="Custer J.M."/>
            <person name="Vargas K.M."/>
            <person name="Ehmke E.E."/>
            <person name="Yoder A.D."/>
            <person name="Varsani A."/>
        </authorList>
    </citation>
    <scope>NUCLEOTIDE SEQUENCE</scope>
    <source>
        <strain evidence="1">Duke_24FF_1145</strain>
        <strain evidence="2">Duke_25FS_106</strain>
        <strain evidence="3">Duke_26_68</strain>
        <strain evidence="4">Duke_29_45</strain>
    </source>
</reference>
<accession>A0AAU8B694</accession>
<sequence>MVFGVYAIQDLKSTFMSPTIDQNDATAKRNFEHAIMAGNNVFFTHPQDFRLMKLGEFENETGCISRYDIPILICDGKDVDI</sequence>